<dbReference type="InterPro" id="IPR002035">
    <property type="entry name" value="VWF_A"/>
</dbReference>
<organism evidence="2 3">
    <name type="scientific">Potamilus streckersoni</name>
    <dbReference type="NCBI Taxonomy" id="2493646"/>
    <lineage>
        <taxon>Eukaryota</taxon>
        <taxon>Metazoa</taxon>
        <taxon>Spiralia</taxon>
        <taxon>Lophotrochozoa</taxon>
        <taxon>Mollusca</taxon>
        <taxon>Bivalvia</taxon>
        <taxon>Autobranchia</taxon>
        <taxon>Heteroconchia</taxon>
        <taxon>Palaeoheterodonta</taxon>
        <taxon>Unionida</taxon>
        <taxon>Unionoidea</taxon>
        <taxon>Unionidae</taxon>
        <taxon>Ambleminae</taxon>
        <taxon>Lampsilini</taxon>
        <taxon>Potamilus</taxon>
    </lineage>
</organism>
<accession>A0AAE0SZC1</accession>
<name>A0AAE0SZC1_9BIVA</name>
<protein>
    <recommendedName>
        <fullName evidence="1">VWFA domain-containing protein</fullName>
    </recommendedName>
</protein>
<evidence type="ECO:0000313" key="3">
    <source>
        <dbReference type="Proteomes" id="UP001195483"/>
    </source>
</evidence>
<reference evidence="2" key="3">
    <citation type="submission" date="2023-05" db="EMBL/GenBank/DDBJ databases">
        <authorList>
            <person name="Smith C.H."/>
        </authorList>
    </citation>
    <scope>NUCLEOTIDE SEQUENCE</scope>
    <source>
        <strain evidence="2">CHS0354</strain>
        <tissue evidence="2">Mantle</tissue>
    </source>
</reference>
<dbReference type="Proteomes" id="UP001195483">
    <property type="component" value="Unassembled WGS sequence"/>
</dbReference>
<dbReference type="PROSITE" id="PS50234">
    <property type="entry name" value="VWFA"/>
    <property type="match status" value="1"/>
</dbReference>
<dbReference type="PANTHER" id="PTHR24020:SF20">
    <property type="entry name" value="PH DOMAIN-CONTAINING PROTEIN"/>
    <property type="match status" value="1"/>
</dbReference>
<dbReference type="InterPro" id="IPR036465">
    <property type="entry name" value="vWFA_dom_sf"/>
</dbReference>
<reference evidence="2" key="2">
    <citation type="journal article" date="2021" name="Genome Biol. Evol.">
        <title>Developing a high-quality reference genome for a parasitic bivalve with doubly uniparental inheritance (Bivalvia: Unionida).</title>
        <authorList>
            <person name="Smith C.H."/>
        </authorList>
    </citation>
    <scope>NUCLEOTIDE SEQUENCE</scope>
    <source>
        <strain evidence="2">CHS0354</strain>
        <tissue evidence="2">Mantle</tissue>
    </source>
</reference>
<evidence type="ECO:0000259" key="1">
    <source>
        <dbReference type="PROSITE" id="PS50234"/>
    </source>
</evidence>
<dbReference type="AlphaFoldDB" id="A0AAE0SZC1"/>
<keyword evidence="3" id="KW-1185">Reference proteome</keyword>
<gene>
    <name evidence="2" type="ORF">CHS0354_023639</name>
</gene>
<dbReference type="SUPFAM" id="SSF53300">
    <property type="entry name" value="vWA-like"/>
    <property type="match status" value="1"/>
</dbReference>
<evidence type="ECO:0000313" key="2">
    <source>
        <dbReference type="EMBL" id="KAK3600430.1"/>
    </source>
</evidence>
<feature type="domain" description="VWFA" evidence="1">
    <location>
        <begin position="16"/>
        <end position="95"/>
    </location>
</feature>
<dbReference type="InterPro" id="IPR050525">
    <property type="entry name" value="ECM_Assembly_Org"/>
</dbReference>
<dbReference type="Gene3D" id="3.40.50.410">
    <property type="entry name" value="von Willebrand factor, type A domain"/>
    <property type="match status" value="1"/>
</dbReference>
<comment type="caution">
    <text evidence="2">The sequence shown here is derived from an EMBL/GenBank/DDBJ whole genome shotgun (WGS) entry which is preliminary data.</text>
</comment>
<dbReference type="EMBL" id="JAEAOA010001423">
    <property type="protein sequence ID" value="KAK3600430.1"/>
    <property type="molecule type" value="Genomic_DNA"/>
</dbReference>
<sequence length="95" mass="10274">MNGNMSRGKICDVPADIVFLMDGSDSIHPSDWNRQTNFVANLINNLQIGPTTIHAGVVVYSSQIGETIDLAPFKPKPTSICALLSPLPNDCTYIV</sequence>
<reference evidence="2" key="1">
    <citation type="journal article" date="2021" name="Genome Biol. Evol.">
        <title>A High-Quality Reference Genome for a Parasitic Bivalve with Doubly Uniparental Inheritance (Bivalvia: Unionida).</title>
        <authorList>
            <person name="Smith C.H."/>
        </authorList>
    </citation>
    <scope>NUCLEOTIDE SEQUENCE</scope>
    <source>
        <strain evidence="2">CHS0354</strain>
    </source>
</reference>
<proteinExistence type="predicted"/>
<dbReference type="PANTHER" id="PTHR24020">
    <property type="entry name" value="COLLAGEN ALPHA"/>
    <property type="match status" value="1"/>
</dbReference>
<dbReference type="Pfam" id="PF00092">
    <property type="entry name" value="VWA"/>
    <property type="match status" value="1"/>
</dbReference>